<dbReference type="RefSeq" id="WP_099390680.1">
    <property type="nucleotide sequence ID" value="NZ_PEBM01000044.1"/>
</dbReference>
<dbReference type="AlphaFoldDB" id="A0A2G3NSF4"/>
<dbReference type="Proteomes" id="UP000222913">
    <property type="component" value="Unassembled WGS sequence"/>
</dbReference>
<reference evidence="2 3" key="1">
    <citation type="submission" date="2017-10" db="EMBL/GenBank/DDBJ databases">
        <title>Whole-genome sequence of three Streptococcus macedonicus strains isolated from Italian cheeses of the Veneto region.</title>
        <authorList>
            <person name="Treu L."/>
            <person name="De Diego-Diaz B."/>
            <person name="Papadimitriou K."/>
            <person name="Tsakalidou E."/>
            <person name="Corich V."/>
            <person name="Giacomini A."/>
        </authorList>
    </citation>
    <scope>NUCLEOTIDE SEQUENCE [LARGE SCALE GENOMIC DNA]</scope>
    <source>
        <strain evidence="2 3">27MV</strain>
    </source>
</reference>
<feature type="region of interest" description="Disordered" evidence="1">
    <location>
        <begin position="1"/>
        <end position="20"/>
    </location>
</feature>
<organism evidence="2 3">
    <name type="scientific">Streptococcus macedonicus</name>
    <name type="common">Streptococcus gallolyticus macedonicus</name>
    <dbReference type="NCBI Taxonomy" id="59310"/>
    <lineage>
        <taxon>Bacteria</taxon>
        <taxon>Bacillati</taxon>
        <taxon>Bacillota</taxon>
        <taxon>Bacilli</taxon>
        <taxon>Lactobacillales</taxon>
        <taxon>Streptococcaceae</taxon>
        <taxon>Streptococcus</taxon>
    </lineage>
</organism>
<evidence type="ECO:0000256" key="1">
    <source>
        <dbReference type="SAM" id="MobiDB-lite"/>
    </source>
</evidence>
<evidence type="ECO:0000313" key="2">
    <source>
        <dbReference type="EMBL" id="PHV56473.1"/>
    </source>
</evidence>
<evidence type="ECO:0008006" key="4">
    <source>
        <dbReference type="Google" id="ProtNLM"/>
    </source>
</evidence>
<protein>
    <recommendedName>
        <fullName evidence="4">Zinc ribbon domain-containing protein</fullName>
    </recommendedName>
</protein>
<proteinExistence type="predicted"/>
<sequence>MFKDEWIESFEKEKGRKPTPKEFIEAKNAGLFLTENAKDSSDSIENPEQILNSPIIPMMVDRVEHGEKVELTTSPLSNSNHFQKEQPLKKICYKCGNQLQVDSDYCPKCGAKFGSTDGEHSFLTDITEKISDVSSLASKKTKELTSNVRTNIEVSLEKRKLDMLFKQLGEAYYSKFANDWDSEFQSLVSQIKEYEEKINQLNPSYKKSKGRV</sequence>
<gene>
    <name evidence="2" type="ORF">CS010_07860</name>
</gene>
<name>A0A2G3NSF4_STRMC</name>
<evidence type="ECO:0000313" key="3">
    <source>
        <dbReference type="Proteomes" id="UP000222913"/>
    </source>
</evidence>
<comment type="caution">
    <text evidence="2">The sequence shown here is derived from an EMBL/GenBank/DDBJ whole genome shotgun (WGS) entry which is preliminary data.</text>
</comment>
<accession>A0A2G3NSF4</accession>
<dbReference type="EMBL" id="PEBM01000044">
    <property type="protein sequence ID" value="PHV56473.1"/>
    <property type="molecule type" value="Genomic_DNA"/>
</dbReference>